<feature type="domain" description="Alanine racemase C-terminal" evidence="5">
    <location>
        <begin position="249"/>
        <end position="377"/>
    </location>
</feature>
<dbReference type="Gene3D" id="2.40.37.10">
    <property type="entry name" value="Lyase, Ornithine Decarboxylase, Chain A, domain 1"/>
    <property type="match status" value="1"/>
</dbReference>
<dbReference type="Pfam" id="PF01168">
    <property type="entry name" value="Ala_racemase_N"/>
    <property type="match status" value="1"/>
</dbReference>
<dbReference type="InterPro" id="IPR011079">
    <property type="entry name" value="Ala_racemase_C"/>
</dbReference>
<dbReference type="InterPro" id="IPR009006">
    <property type="entry name" value="Ala_racemase/Decarboxylase_C"/>
</dbReference>
<comment type="cofactor">
    <cofactor evidence="1 4">
        <name>pyridoxal 5'-phosphate</name>
        <dbReference type="ChEBI" id="CHEBI:597326"/>
    </cofactor>
</comment>
<feature type="modified residue" description="N6-(pyridoxal phosphate)lysine" evidence="4">
    <location>
        <position position="43"/>
    </location>
</feature>
<dbReference type="SUPFAM" id="SSF50621">
    <property type="entry name" value="Alanine racemase C-terminal domain-like"/>
    <property type="match status" value="1"/>
</dbReference>
<feature type="active site" description="Proton acceptor; specific for D-alanine" evidence="4">
    <location>
        <position position="43"/>
    </location>
</feature>
<evidence type="ECO:0000256" key="4">
    <source>
        <dbReference type="HAMAP-Rule" id="MF_01201"/>
    </source>
</evidence>
<feature type="binding site" evidence="4">
    <location>
        <position position="141"/>
    </location>
    <ligand>
        <name>substrate</name>
    </ligand>
</feature>
<dbReference type="SMART" id="SM01005">
    <property type="entry name" value="Ala_racemase_C"/>
    <property type="match status" value="1"/>
</dbReference>
<comment type="caution">
    <text evidence="6">The sequence shown here is derived from an EMBL/GenBank/DDBJ whole genome shotgun (WGS) entry which is preliminary data.</text>
</comment>
<dbReference type="PANTHER" id="PTHR30511">
    <property type="entry name" value="ALANINE RACEMASE"/>
    <property type="match status" value="1"/>
</dbReference>
<comment type="caution">
    <text evidence="4">Lacks conserved residue(s) required for the propagation of feature annotation.</text>
</comment>
<organism evidence="6 7">
    <name type="scientific">Oceanobacillus caeni</name>
    <dbReference type="NCBI Taxonomy" id="405946"/>
    <lineage>
        <taxon>Bacteria</taxon>
        <taxon>Bacillati</taxon>
        <taxon>Bacillota</taxon>
        <taxon>Bacilli</taxon>
        <taxon>Bacillales</taxon>
        <taxon>Bacillaceae</taxon>
        <taxon>Oceanobacillus</taxon>
    </lineage>
</organism>
<dbReference type="PRINTS" id="PR00992">
    <property type="entry name" value="ALARACEMASE"/>
</dbReference>
<dbReference type="InterPro" id="IPR000821">
    <property type="entry name" value="Ala_racemase"/>
</dbReference>
<gene>
    <name evidence="6" type="ORF">AFL42_16100</name>
</gene>
<dbReference type="InterPro" id="IPR001608">
    <property type="entry name" value="Ala_racemase_N"/>
</dbReference>
<reference evidence="6 7" key="1">
    <citation type="submission" date="2015-07" db="EMBL/GenBank/DDBJ databases">
        <title>High-quality draft genome sequence of Oceanobacillus caeni HM6, a bacillus isolated from a human feces.</title>
        <authorList>
            <person name="Kumar J."/>
            <person name="Verma M.K."/>
            <person name="Pandey R."/>
            <person name="Bhambi M."/>
            <person name="Chauhan N."/>
        </authorList>
    </citation>
    <scope>NUCLEOTIDE SEQUENCE [LARGE SCALE GENOMIC DNA]</scope>
    <source>
        <strain evidence="6 7">HM6</strain>
    </source>
</reference>
<comment type="catalytic activity">
    <reaction evidence="4">
        <text>L-alanine = D-alanine</text>
        <dbReference type="Rhea" id="RHEA:20249"/>
        <dbReference type="ChEBI" id="CHEBI:57416"/>
        <dbReference type="ChEBI" id="CHEBI:57972"/>
        <dbReference type="EC" id="5.1.1.1"/>
    </reaction>
</comment>
<dbReference type="Pfam" id="PF00842">
    <property type="entry name" value="Ala_racemase_C"/>
    <property type="match status" value="1"/>
</dbReference>
<keyword evidence="7" id="KW-1185">Reference proteome</keyword>
<dbReference type="SUPFAM" id="SSF51419">
    <property type="entry name" value="PLP-binding barrel"/>
    <property type="match status" value="1"/>
</dbReference>
<dbReference type="EMBL" id="LGTK01000089">
    <property type="protein sequence ID" value="KPH71184.1"/>
    <property type="molecule type" value="Genomic_DNA"/>
</dbReference>
<protein>
    <recommendedName>
        <fullName evidence="4">Alanine racemase</fullName>
        <ecNumber evidence="4">5.1.1.1</ecNumber>
    </recommendedName>
</protein>
<dbReference type="Gene3D" id="3.20.20.10">
    <property type="entry name" value="Alanine racemase"/>
    <property type="match status" value="1"/>
</dbReference>
<keyword evidence="3 4" id="KW-0413">Isomerase</keyword>
<comment type="similarity">
    <text evidence="4">Belongs to the alanine racemase family.</text>
</comment>
<dbReference type="InterPro" id="IPR029066">
    <property type="entry name" value="PLP-binding_barrel"/>
</dbReference>
<dbReference type="PANTHER" id="PTHR30511:SF0">
    <property type="entry name" value="ALANINE RACEMASE, CATABOLIC-RELATED"/>
    <property type="match status" value="1"/>
</dbReference>
<evidence type="ECO:0000313" key="7">
    <source>
        <dbReference type="Proteomes" id="UP000037854"/>
    </source>
</evidence>
<evidence type="ECO:0000313" key="6">
    <source>
        <dbReference type="EMBL" id="KPH71184.1"/>
    </source>
</evidence>
<evidence type="ECO:0000256" key="1">
    <source>
        <dbReference type="ARBA" id="ARBA00001933"/>
    </source>
</evidence>
<dbReference type="RefSeq" id="WP_060669209.1">
    <property type="nucleotide sequence ID" value="NZ_LGTK01000089.1"/>
</dbReference>
<feature type="active site" description="Proton acceptor; specific for L-alanine" evidence="4">
    <location>
        <position position="270"/>
    </location>
</feature>
<evidence type="ECO:0000256" key="3">
    <source>
        <dbReference type="ARBA" id="ARBA00023235"/>
    </source>
</evidence>
<sequence length="377" mass="42235">MILPNLDSRENTVAEIDLAAFRYNVKQIQSLLNRHCILLAVIKTNAYGHGIKEIAHEAVKAGVERLGVTTVEEGILLRESGITIPIHLLSPINQYDALNVVTHELIASVSSKNVTKAIHDAAMKQEKIATVHLKLDTGLHRFGIEPKKALDFCAASYFLSNLYWEGIYTHFSNADEGDWVTTEKQNRLFEKTVELLEGEGYLFPLKHVGASTIAIERVDMCWKMVRPGIALFGYQPDERQKKLIDLKPVLTLKTKIVQLHHLPSHTKIGYGGTYVTKQDEKIAIIPVGHGDGYKRGLSNKGYVLVRGRFAKIVGTISLDQTFINVTNVPNVQEDDEVILIGTQGKHTISARDIAKWTHSNIDEVLASIMQRIKRKYI</sequence>
<keyword evidence="2 4" id="KW-0663">Pyridoxal phosphate</keyword>
<accession>A0ABR5MFP3</accession>
<comment type="pathway">
    <text evidence="4">Amino-acid biosynthesis; D-alanine biosynthesis; D-alanine from L-alanine: step 1/1.</text>
</comment>
<dbReference type="Proteomes" id="UP000037854">
    <property type="component" value="Unassembled WGS sequence"/>
</dbReference>
<dbReference type="CDD" id="cd00430">
    <property type="entry name" value="PLPDE_III_AR"/>
    <property type="match status" value="1"/>
</dbReference>
<dbReference type="EC" id="5.1.1.1" evidence="4"/>
<evidence type="ECO:0000256" key="2">
    <source>
        <dbReference type="ARBA" id="ARBA00022898"/>
    </source>
</evidence>
<comment type="function">
    <text evidence="4">Catalyzes the interconversion of L-alanine and D-alanine. May also act on other amino acids.</text>
</comment>
<evidence type="ECO:0000259" key="5">
    <source>
        <dbReference type="SMART" id="SM01005"/>
    </source>
</evidence>
<proteinExistence type="inferred from homology"/>
<name>A0ABR5MFP3_9BACI</name>
<dbReference type="NCBIfam" id="TIGR00492">
    <property type="entry name" value="alr"/>
    <property type="match status" value="1"/>
</dbReference>
<dbReference type="HAMAP" id="MF_01201">
    <property type="entry name" value="Ala_racemase"/>
    <property type="match status" value="1"/>
</dbReference>